<dbReference type="NCBIfam" id="NF038133">
    <property type="entry name" value="choice_anch_L"/>
    <property type="match status" value="1"/>
</dbReference>
<reference evidence="1" key="5">
    <citation type="submission" date="2024-05" db="EMBL/GenBank/DDBJ databases">
        <authorList>
            <person name="Sun Q."/>
            <person name="Zhou Y."/>
        </authorList>
    </citation>
    <scope>NUCLEOTIDE SEQUENCE</scope>
    <source>
        <strain evidence="1">CGMCC 1.12707</strain>
    </source>
</reference>
<dbReference type="STRING" id="1434701.SAMN05443634_10677"/>
<keyword evidence="4" id="KW-1185">Reference proteome</keyword>
<dbReference type="AlphaFoldDB" id="A0A1M6Y439"/>
<sequence length="765" mass="84756">MIEITSILSKKTLLTSLFITLFSSLLIGQVITVNTSYTKEQLVKDIFVGNSLIHIDESSIQINGWTFDDGDKSYGYFDRGASNFIIDKGILLSSGKLIDAPGPNFGINSASDPNWRGDADLERALRINNTTDATSIEFDFSSTTINEISFDYLFASEQYLRVNDRGSCGYTDGFAFLIKKAGTTEAYRNLAVLPNTTTPVSVNTVYGTGGKCSPVNPQYFDQFNPTSSPISFNGNTKLLTASTTIVPGEKYHLKIVIADQGNGQYDSGVFLKANSFVGTKKLGDDITLCPASIDLVDATMPDAIAYKWLKDGIEIIGETNAQLTVREAGYYEVEIEFIDGGKLKGYIYVYMAKSPTIADRNFNVCNDLLNGNITVNLLNYVNLIVDDIDRSTTIKFFTTLANAQANSGNEITTLELNSSADSKTVYIRVEPGSCPPIIEAITFYTNGLSQYNFVEEEICNATLAPSVSIVLSDYLTELTSNIEGNATYYLTENDAKTKQNAISPNQTINADKTFYVRFKQVNFCENIAPIYFKYKEAKKSDVLKDITICKDSFTTLDAGSGFDSYLWDFNNATTSSISNVPVGVYHVRLETNGCFYTQEVKVIAAEDPIIEAIEIQGSTVTIITSGANPPYLYSLDNGPFQPSNVFTNVTLGQHKVRVQSSLNCTPVTKEFSLIKLINFFSPNGDGKNDTLDYSQLRNKKNTKFVVYTRTGRLVFEGSEANNFIWDGKVNGFNLPSDSYWYTLEWTEDNASELQKYMGWLLLKRE</sequence>
<dbReference type="InterPro" id="IPR026341">
    <property type="entry name" value="T9SS_type_B"/>
</dbReference>
<dbReference type="OrthoDB" id="9765926at2"/>
<evidence type="ECO:0000313" key="3">
    <source>
        <dbReference type="Proteomes" id="UP000184120"/>
    </source>
</evidence>
<dbReference type="Pfam" id="PF13585">
    <property type="entry name" value="CHU_C"/>
    <property type="match status" value="1"/>
</dbReference>
<reference evidence="3" key="2">
    <citation type="submission" date="2016-11" db="EMBL/GenBank/DDBJ databases">
        <authorList>
            <person name="Varghese N."/>
            <person name="Submissions S."/>
        </authorList>
    </citation>
    <scope>NUCLEOTIDE SEQUENCE [LARGE SCALE GENOMIC DNA]</scope>
    <source>
        <strain evidence="3">DSM 27989</strain>
    </source>
</reference>
<evidence type="ECO:0000313" key="4">
    <source>
        <dbReference type="Proteomes" id="UP000650994"/>
    </source>
</evidence>
<accession>A0A1M6Y439</accession>
<evidence type="ECO:0000313" key="2">
    <source>
        <dbReference type="EMBL" id="SHL12984.1"/>
    </source>
</evidence>
<proteinExistence type="predicted"/>
<organism evidence="2 3">
    <name type="scientific">Chishuiella changwenlii</name>
    <dbReference type="NCBI Taxonomy" id="1434701"/>
    <lineage>
        <taxon>Bacteria</taxon>
        <taxon>Pseudomonadati</taxon>
        <taxon>Bacteroidota</taxon>
        <taxon>Flavobacteriia</taxon>
        <taxon>Flavobacteriales</taxon>
        <taxon>Weeksellaceae</taxon>
        <taxon>Chishuiella</taxon>
    </lineage>
</organism>
<dbReference type="NCBIfam" id="TIGR04131">
    <property type="entry name" value="Bac_Flav_CTERM"/>
    <property type="match status" value="1"/>
</dbReference>
<dbReference type="EMBL" id="BMFL01000005">
    <property type="protein sequence ID" value="GGE93613.1"/>
    <property type="molecule type" value="Genomic_DNA"/>
</dbReference>
<dbReference type="InterPro" id="IPR049804">
    <property type="entry name" value="Choice_anch_L"/>
</dbReference>
<dbReference type="EMBL" id="FRBH01000006">
    <property type="protein sequence ID" value="SHL12984.1"/>
    <property type="molecule type" value="Genomic_DNA"/>
</dbReference>
<name>A0A1M6Y439_9FLAO</name>
<reference evidence="4" key="4">
    <citation type="journal article" date="2019" name="Int. J. Syst. Evol. Microbiol.">
        <title>The Global Catalogue of Microorganisms (GCM) 10K type strain sequencing project: providing services to taxonomists for standard genome sequencing and annotation.</title>
        <authorList>
            <consortium name="The Broad Institute Genomics Platform"/>
            <consortium name="The Broad Institute Genome Sequencing Center for Infectious Disease"/>
            <person name="Wu L."/>
            <person name="Ma J."/>
        </authorList>
    </citation>
    <scope>NUCLEOTIDE SEQUENCE [LARGE SCALE GENOMIC DNA]</scope>
    <source>
        <strain evidence="4">CGMCC 1.12707</strain>
    </source>
</reference>
<dbReference type="Proteomes" id="UP000184120">
    <property type="component" value="Unassembled WGS sequence"/>
</dbReference>
<reference evidence="1" key="1">
    <citation type="journal article" date="2014" name="Int. J. Syst. Evol. Microbiol.">
        <title>Complete genome of a new Firmicutes species belonging to the dominant human colonic microbiota ('Ruminococcus bicirculans') reveals two chromosomes and a selective capacity to utilize plant glucans.</title>
        <authorList>
            <consortium name="NISC Comparative Sequencing Program"/>
            <person name="Wegmann U."/>
            <person name="Louis P."/>
            <person name="Goesmann A."/>
            <person name="Henrissat B."/>
            <person name="Duncan S.H."/>
            <person name="Flint H.J."/>
        </authorList>
    </citation>
    <scope>NUCLEOTIDE SEQUENCE</scope>
    <source>
        <strain evidence="1">CGMCC 1.12707</strain>
    </source>
</reference>
<gene>
    <name evidence="1" type="ORF">GCM10010984_09040</name>
    <name evidence="2" type="ORF">SAMN05443634_10677</name>
</gene>
<protein>
    <submittedName>
        <fullName evidence="2">Gliding motility-associated C-terminal domain-containing protein</fullName>
    </submittedName>
    <submittedName>
        <fullName evidence="1">T9SS C-terminal target domain-containing protein</fullName>
    </submittedName>
</protein>
<dbReference type="RefSeq" id="WP_072931638.1">
    <property type="nucleotide sequence ID" value="NZ_BMFL01000005.1"/>
</dbReference>
<reference evidence="2" key="3">
    <citation type="submission" date="2016-11" db="EMBL/GenBank/DDBJ databases">
        <authorList>
            <person name="Jaros S."/>
            <person name="Januszkiewicz K."/>
            <person name="Wedrychowicz H."/>
        </authorList>
    </citation>
    <scope>NUCLEOTIDE SEQUENCE [LARGE SCALE GENOMIC DNA]</scope>
    <source>
        <strain evidence="2">DSM 27989</strain>
    </source>
</reference>
<dbReference type="Proteomes" id="UP000650994">
    <property type="component" value="Unassembled WGS sequence"/>
</dbReference>
<evidence type="ECO:0000313" key="1">
    <source>
        <dbReference type="EMBL" id="GGE93613.1"/>
    </source>
</evidence>